<evidence type="ECO:0000313" key="6">
    <source>
        <dbReference type="EMBL" id="MBN8659601.1"/>
    </source>
</evidence>
<protein>
    <submittedName>
        <fullName evidence="6">Acyl-CoA thioesterase</fullName>
    </submittedName>
</protein>
<dbReference type="SUPFAM" id="SSF54637">
    <property type="entry name" value="Thioesterase/thiol ester dehydrase-isomerase"/>
    <property type="match status" value="1"/>
</dbReference>
<comment type="caution">
    <text evidence="6">The sequence shown here is derived from an EMBL/GenBank/DDBJ whole genome shotgun (WGS) entry which is preliminary data.</text>
</comment>
<dbReference type="PROSITE" id="PS51770">
    <property type="entry name" value="HOTDOG_ACOT"/>
    <property type="match status" value="1"/>
</dbReference>
<feature type="region of interest" description="Disordered" evidence="4">
    <location>
        <begin position="1"/>
        <end position="20"/>
    </location>
</feature>
<name>A0A8J7TL47_9BACT</name>
<gene>
    <name evidence="6" type="ORF">J0M35_04515</name>
</gene>
<dbReference type="PANTHER" id="PTHR11049">
    <property type="entry name" value="ACYL COENZYME A THIOESTER HYDROLASE"/>
    <property type="match status" value="1"/>
</dbReference>
<dbReference type="GO" id="GO:0009062">
    <property type="term" value="P:fatty acid catabolic process"/>
    <property type="evidence" value="ECO:0007669"/>
    <property type="project" value="TreeGrafter"/>
</dbReference>
<dbReference type="InterPro" id="IPR029069">
    <property type="entry name" value="HotDog_dom_sf"/>
</dbReference>
<dbReference type="PANTHER" id="PTHR11049:SF5">
    <property type="entry name" value="ACYL-COA THIOESTER HYDROLASE YCIA"/>
    <property type="match status" value="1"/>
</dbReference>
<keyword evidence="2 3" id="KW-0378">Hydrolase</keyword>
<dbReference type="GO" id="GO:0052816">
    <property type="term" value="F:long-chain fatty acyl-CoA hydrolase activity"/>
    <property type="evidence" value="ECO:0007669"/>
    <property type="project" value="TreeGrafter"/>
</dbReference>
<dbReference type="CDD" id="cd03442">
    <property type="entry name" value="BFIT_BACH"/>
    <property type="match status" value="1"/>
</dbReference>
<dbReference type="InterPro" id="IPR040170">
    <property type="entry name" value="Cytosol_ACT"/>
</dbReference>
<dbReference type="EMBL" id="JAFLCK010000004">
    <property type="protein sequence ID" value="MBN8659601.1"/>
    <property type="molecule type" value="Genomic_DNA"/>
</dbReference>
<dbReference type="InterPro" id="IPR006683">
    <property type="entry name" value="Thioestr_dom"/>
</dbReference>
<evidence type="ECO:0000256" key="3">
    <source>
        <dbReference type="PROSITE-ProRule" id="PRU01106"/>
    </source>
</evidence>
<evidence type="ECO:0000256" key="1">
    <source>
        <dbReference type="ARBA" id="ARBA00010458"/>
    </source>
</evidence>
<feature type="domain" description="HotDog ACOT-type" evidence="5">
    <location>
        <begin position="15"/>
        <end position="125"/>
    </location>
</feature>
<accession>A0A8J7TL47</accession>
<evidence type="ECO:0000256" key="2">
    <source>
        <dbReference type="ARBA" id="ARBA00022801"/>
    </source>
</evidence>
<comment type="similarity">
    <text evidence="1">Belongs to the acyl coenzyme A hydrolase family.</text>
</comment>
<dbReference type="AlphaFoldDB" id="A0A8J7TL47"/>
<dbReference type="Pfam" id="PF03061">
    <property type="entry name" value="4HBT"/>
    <property type="match status" value="1"/>
</dbReference>
<proteinExistence type="inferred from homology"/>
<organism evidence="6 7">
    <name type="scientific">Candidatus Obscuribacter phosphatis</name>
    <dbReference type="NCBI Taxonomy" id="1906157"/>
    <lineage>
        <taxon>Bacteria</taxon>
        <taxon>Bacillati</taxon>
        <taxon>Candidatus Melainabacteria</taxon>
        <taxon>Candidatus Obscuribacterales</taxon>
        <taxon>Candidatus Obscuribacteraceae</taxon>
        <taxon>Candidatus Obscuribacter</taxon>
    </lineage>
</organism>
<dbReference type="GO" id="GO:0006637">
    <property type="term" value="P:acyl-CoA metabolic process"/>
    <property type="evidence" value="ECO:0007669"/>
    <property type="project" value="TreeGrafter"/>
</dbReference>
<evidence type="ECO:0000313" key="7">
    <source>
        <dbReference type="Proteomes" id="UP000664277"/>
    </source>
</evidence>
<evidence type="ECO:0000259" key="5">
    <source>
        <dbReference type="PROSITE" id="PS51770"/>
    </source>
</evidence>
<dbReference type="InterPro" id="IPR033120">
    <property type="entry name" value="HOTDOG_ACOT"/>
</dbReference>
<evidence type="ECO:0000256" key="4">
    <source>
        <dbReference type="SAM" id="MobiDB-lite"/>
    </source>
</evidence>
<sequence length="134" mass="14744">MHEEREPEPRQLSTSGRDPAIRVVLQPKDTNNQGTVFGGIILSYIDLAGAVEVTKLTRQRIVTAGIKEVNFLAPVYIGEVVSFYTKTLRVGRTSITVKVDVESTRGHEAVHVTSAELTFVCIDEQGQPTSIVTY</sequence>
<dbReference type="Gene3D" id="3.10.129.10">
    <property type="entry name" value="Hotdog Thioesterase"/>
    <property type="match status" value="1"/>
</dbReference>
<reference evidence="6" key="1">
    <citation type="submission" date="2021-02" db="EMBL/GenBank/DDBJ databases">
        <title>Genome-Resolved Metagenomics of a Microbial Community Performing Photosynthetic Biological Nutrient Removal.</title>
        <authorList>
            <person name="Mcdaniel E.A."/>
        </authorList>
    </citation>
    <scope>NUCLEOTIDE SEQUENCE</scope>
    <source>
        <strain evidence="6">UWPOB_OBS1</strain>
    </source>
</reference>
<dbReference type="Proteomes" id="UP000664277">
    <property type="component" value="Unassembled WGS sequence"/>
</dbReference>
<dbReference type="GO" id="GO:0005829">
    <property type="term" value="C:cytosol"/>
    <property type="evidence" value="ECO:0007669"/>
    <property type="project" value="TreeGrafter"/>
</dbReference>